<proteinExistence type="predicted"/>
<evidence type="ECO:0000313" key="3">
    <source>
        <dbReference type="EMBL" id="KFD63236.1"/>
    </source>
</evidence>
<evidence type="ECO:0000313" key="2">
    <source>
        <dbReference type="EMBL" id="KFD47235.1"/>
    </source>
</evidence>
<reference evidence="3 4" key="1">
    <citation type="journal article" date="2014" name="Nat. Genet.">
        <title>Genome and transcriptome of the porcine whipworm Trichuris suis.</title>
        <authorList>
            <person name="Jex A.R."/>
            <person name="Nejsum P."/>
            <person name="Schwarz E.M."/>
            <person name="Hu L."/>
            <person name="Young N.D."/>
            <person name="Hall R.S."/>
            <person name="Korhonen P.K."/>
            <person name="Liao S."/>
            <person name="Thamsborg S."/>
            <person name="Xia J."/>
            <person name="Xu P."/>
            <person name="Wang S."/>
            <person name="Scheerlinck J.P."/>
            <person name="Hofmann A."/>
            <person name="Sternberg P.W."/>
            <person name="Wang J."/>
            <person name="Gasser R.B."/>
        </authorList>
    </citation>
    <scope>NUCLEOTIDE SEQUENCE [LARGE SCALE GENOMIC DNA]</scope>
    <source>
        <strain evidence="3">DCEP-RM93F</strain>
        <strain evidence="2">DCEP-RM93M</strain>
    </source>
</reference>
<protein>
    <submittedName>
        <fullName evidence="3">Uncharacterized protein</fullName>
    </submittedName>
</protein>
<keyword evidence="1" id="KW-0472">Membrane</keyword>
<name>A0A085N190_9BILA</name>
<feature type="transmembrane region" description="Helical" evidence="1">
    <location>
        <begin position="33"/>
        <end position="53"/>
    </location>
</feature>
<accession>A0A085N190</accession>
<keyword evidence="4" id="KW-1185">Reference proteome</keyword>
<sequence length="98" mass="11716">MWRICAIRQFLFCATDKLRLQDKPFRWFDKTNLSFHGAIMITLWPIWIVCCSVRRLEIRREMTRDAKVALRASELPANNRCLKSKATHYVDEFASFFD</sequence>
<keyword evidence="1" id="KW-1133">Transmembrane helix</keyword>
<dbReference type="Proteomes" id="UP000030758">
    <property type="component" value="Unassembled WGS sequence"/>
</dbReference>
<organism evidence="3">
    <name type="scientific">Trichuris suis</name>
    <name type="common">pig whipworm</name>
    <dbReference type="NCBI Taxonomy" id="68888"/>
    <lineage>
        <taxon>Eukaryota</taxon>
        <taxon>Metazoa</taxon>
        <taxon>Ecdysozoa</taxon>
        <taxon>Nematoda</taxon>
        <taxon>Enoplea</taxon>
        <taxon>Dorylaimia</taxon>
        <taxon>Trichinellida</taxon>
        <taxon>Trichuridae</taxon>
        <taxon>Trichuris</taxon>
    </lineage>
</organism>
<dbReference type="EMBL" id="KL367578">
    <property type="protein sequence ID" value="KFD63236.1"/>
    <property type="molecule type" value="Genomic_DNA"/>
</dbReference>
<evidence type="ECO:0000256" key="1">
    <source>
        <dbReference type="SAM" id="Phobius"/>
    </source>
</evidence>
<gene>
    <name evidence="2" type="ORF">M513_11884</name>
    <name evidence="3" type="ORF">M514_11884</name>
</gene>
<dbReference type="EMBL" id="KL363335">
    <property type="protein sequence ID" value="KFD47235.1"/>
    <property type="molecule type" value="Genomic_DNA"/>
</dbReference>
<dbReference type="Proteomes" id="UP000030764">
    <property type="component" value="Unassembled WGS sequence"/>
</dbReference>
<dbReference type="AlphaFoldDB" id="A0A085N190"/>
<keyword evidence="1" id="KW-0812">Transmembrane</keyword>
<evidence type="ECO:0000313" key="4">
    <source>
        <dbReference type="Proteomes" id="UP000030764"/>
    </source>
</evidence>